<gene>
    <name evidence="6" type="ORF">HHI_14242</name>
</gene>
<dbReference type="InterPro" id="IPR011050">
    <property type="entry name" value="Pectin_lyase_fold/virulence"/>
</dbReference>
<dbReference type="PANTHER" id="PTHR22990">
    <property type="entry name" value="F-BOX ONLY PROTEIN"/>
    <property type="match status" value="1"/>
</dbReference>
<dbReference type="Pfam" id="PF13229">
    <property type="entry name" value="Beta_helix"/>
    <property type="match status" value="1"/>
</dbReference>
<dbReference type="SUPFAM" id="SSF51126">
    <property type="entry name" value="Pectin lyase-like"/>
    <property type="match status" value="1"/>
</dbReference>
<protein>
    <submittedName>
        <fullName evidence="6">Putative lipoprotein</fullName>
    </submittedName>
</protein>
<dbReference type="PATRIC" id="fig|1280951.3.peg.2870"/>
<dbReference type="PROSITE" id="PS51257">
    <property type="entry name" value="PROKAR_LIPOPROTEIN"/>
    <property type="match status" value="1"/>
</dbReference>
<feature type="domain" description="Right handed beta helix" evidence="5">
    <location>
        <begin position="83"/>
        <end position="227"/>
    </location>
</feature>
<dbReference type="SMART" id="SM00710">
    <property type="entry name" value="PbH1"/>
    <property type="match status" value="5"/>
</dbReference>
<reference evidence="6 7" key="1">
    <citation type="submission" date="2013-04" db="EMBL/GenBank/DDBJ databases">
        <title>Hyphomonas hirschiana VP5 Genome Sequencing.</title>
        <authorList>
            <person name="Lai Q."/>
            <person name="Shao Z."/>
        </authorList>
    </citation>
    <scope>NUCLEOTIDE SEQUENCE [LARGE SCALE GENOMIC DNA]</scope>
    <source>
        <strain evidence="6 7">VP5</strain>
    </source>
</reference>
<evidence type="ECO:0000256" key="2">
    <source>
        <dbReference type="ARBA" id="ARBA00022737"/>
    </source>
</evidence>
<comment type="pathway">
    <text evidence="1">Protein modification; protein ubiquitination.</text>
</comment>
<dbReference type="PANTHER" id="PTHR22990:SF15">
    <property type="entry name" value="F-BOX ONLY PROTEIN 10"/>
    <property type="match status" value="1"/>
</dbReference>
<feature type="chain" id="PRO_5001572308" evidence="4">
    <location>
        <begin position="19"/>
        <end position="415"/>
    </location>
</feature>
<evidence type="ECO:0000256" key="4">
    <source>
        <dbReference type="SAM" id="SignalP"/>
    </source>
</evidence>
<keyword evidence="2" id="KW-0677">Repeat</keyword>
<dbReference type="InterPro" id="IPR022441">
    <property type="entry name" value="Para_beta_helix_rpt-2"/>
</dbReference>
<dbReference type="Proteomes" id="UP000025061">
    <property type="component" value="Unassembled WGS sequence"/>
</dbReference>
<keyword evidence="4" id="KW-0732">Signal</keyword>
<dbReference type="InterPro" id="IPR051550">
    <property type="entry name" value="SCF-Subunits/Alg-Epimerases"/>
</dbReference>
<dbReference type="NCBIfam" id="TIGR03805">
    <property type="entry name" value="beta_helix_1"/>
    <property type="match status" value="1"/>
</dbReference>
<name>A0A059FFD6_9PROT</name>
<evidence type="ECO:0000259" key="5">
    <source>
        <dbReference type="Pfam" id="PF13229"/>
    </source>
</evidence>
<dbReference type="RefSeq" id="WP_011645232.1">
    <property type="nucleotide sequence ID" value="NZ_ARYI01000014.1"/>
</dbReference>
<dbReference type="InterPro" id="IPR006626">
    <property type="entry name" value="PbH1"/>
</dbReference>
<evidence type="ECO:0000256" key="1">
    <source>
        <dbReference type="ARBA" id="ARBA00004906"/>
    </source>
</evidence>
<dbReference type="EMBL" id="ARYI01000014">
    <property type="protein sequence ID" value="KCZ89317.1"/>
    <property type="molecule type" value="Genomic_DNA"/>
</dbReference>
<proteinExistence type="predicted"/>
<evidence type="ECO:0000256" key="3">
    <source>
        <dbReference type="ARBA" id="ARBA00022786"/>
    </source>
</evidence>
<dbReference type="OrthoDB" id="338827at2"/>
<organism evidence="6 7">
    <name type="scientific">Hyphomonas hirschiana VP5</name>
    <dbReference type="NCBI Taxonomy" id="1280951"/>
    <lineage>
        <taxon>Bacteria</taxon>
        <taxon>Pseudomonadati</taxon>
        <taxon>Pseudomonadota</taxon>
        <taxon>Alphaproteobacteria</taxon>
        <taxon>Hyphomonadales</taxon>
        <taxon>Hyphomonadaceae</taxon>
        <taxon>Hyphomonas</taxon>
    </lineage>
</organism>
<dbReference type="Gene3D" id="2.160.20.10">
    <property type="entry name" value="Single-stranded right-handed beta-helix, Pectin lyase-like"/>
    <property type="match status" value="1"/>
</dbReference>
<dbReference type="AlphaFoldDB" id="A0A059FFD6"/>
<comment type="caution">
    <text evidence="6">The sequence shown here is derived from an EMBL/GenBank/DDBJ whole genome shotgun (WGS) entry which is preliminary data.</text>
</comment>
<keyword evidence="3" id="KW-0833">Ubl conjugation pathway</keyword>
<dbReference type="InterPro" id="IPR022442">
    <property type="entry name" value="SO_2930-like_dom"/>
</dbReference>
<evidence type="ECO:0000313" key="7">
    <source>
        <dbReference type="Proteomes" id="UP000025061"/>
    </source>
</evidence>
<accession>A0A059FFD6</accession>
<dbReference type="NCBIfam" id="TIGR03804">
    <property type="entry name" value="para_beta_helix"/>
    <property type="match status" value="1"/>
</dbReference>
<dbReference type="InterPro" id="IPR039448">
    <property type="entry name" value="Beta_helix"/>
</dbReference>
<sequence length="415" mass="43420">MSIRLRALGAAVSVLAFAACSPSTTEPPPPAGEVPAPLSAEGDFGATLQAALIAAKPGETILLPEGVFQLTDGLSLDVDGVTLRGAGQEKTILDFTGQEGAGEGLLVTSDDVLLMDFGVRNTKGDGIKSKGADQIIYRYLTVEWTGGPDEANGAYGVYPVESKNVLVENVTVRAASDAGIYVGQSDNIIVRNSVVEYNVAGIEIENSMNADVYGNIARNNTGGILVFDLPDLPVSGGNSTRIFDNEIIENNTRNFAPAGNIVASVPSGTGVIVMANRNVHVFDNNFDNNRSAHVLIMSYSEPFTDETYNPLPRDLVLRDNDYGAGGDDPQGDLAPLAAALGGQLPAIVWDGVDRWGEGEPQAMNIAVEEASEVGFISFGLGRYPIDPAAMAPSPERPVAVAAAEPAAVVLPHGDR</sequence>
<dbReference type="InterPro" id="IPR012334">
    <property type="entry name" value="Pectin_lyas_fold"/>
</dbReference>
<evidence type="ECO:0000313" key="6">
    <source>
        <dbReference type="EMBL" id="KCZ89317.1"/>
    </source>
</evidence>
<keyword evidence="7" id="KW-1185">Reference proteome</keyword>
<feature type="signal peptide" evidence="4">
    <location>
        <begin position="1"/>
        <end position="18"/>
    </location>
</feature>
<keyword evidence="6" id="KW-0449">Lipoprotein</keyword>